<name>A0ABT8KQ94_9BACT</name>
<feature type="transmembrane region" description="Helical" evidence="4">
    <location>
        <begin position="316"/>
        <end position="336"/>
    </location>
</feature>
<evidence type="ECO:0000259" key="5">
    <source>
        <dbReference type="Pfam" id="PF00535"/>
    </source>
</evidence>
<keyword evidence="2 6" id="KW-0328">Glycosyltransferase</keyword>
<sequence length="384" mass="44334">MMLWIFIILSIAYFLLTSTFLFGWLSIKKLPKNQQNNSHSTAVSIIIPVRNEEENILDLLSDIGNQEYPKDLIEVIVVDDNSEDATVDIIQKNQDQFDFSLQLIEQKDEKPFNGSHKKRSITQGVQLAKGELIFNTDGDCRFKVGWIRDTVRLFRLGGYSFISGPVTFFRSKNLFEKLQTMEFSGLIGAGAASLNLGFPNMCNGANLAYTKKVFQEVNGFEGYEQLPSGDDEFLMQKIYKISPSKVVFNRNASCIAYTSAKDSFKEFLFQRRRWAGKWKFHKDIKIQLLAMFIFLFNLFTLSTFLCAVLGNCPMDIFFAGFVTRLIVDALFTYNVLKFLGHRFSFFYFLILELVYPLYVIFFGIISNFGQYEWKGRILNHKIDE</sequence>
<evidence type="ECO:0000256" key="4">
    <source>
        <dbReference type="SAM" id="Phobius"/>
    </source>
</evidence>
<keyword evidence="4" id="KW-0472">Membrane</keyword>
<comment type="similarity">
    <text evidence="1">Belongs to the glycosyltransferase 2 family.</text>
</comment>
<evidence type="ECO:0000313" key="7">
    <source>
        <dbReference type="Proteomes" id="UP001172082"/>
    </source>
</evidence>
<feature type="transmembrane region" description="Helical" evidence="4">
    <location>
        <begin position="343"/>
        <end position="365"/>
    </location>
</feature>
<keyword evidence="7" id="KW-1185">Reference proteome</keyword>
<gene>
    <name evidence="6" type="ORF">QQ008_16170</name>
</gene>
<dbReference type="EMBL" id="JAUJEA010000005">
    <property type="protein sequence ID" value="MDN5202926.1"/>
    <property type="molecule type" value="Genomic_DNA"/>
</dbReference>
<comment type="caution">
    <text evidence="6">The sequence shown here is derived from an EMBL/GenBank/DDBJ whole genome shotgun (WGS) entry which is preliminary data.</text>
</comment>
<feature type="transmembrane region" description="Helical" evidence="4">
    <location>
        <begin position="288"/>
        <end position="310"/>
    </location>
</feature>
<dbReference type="PANTHER" id="PTHR43630:SF1">
    <property type="entry name" value="POLY-BETA-1,6-N-ACETYL-D-GLUCOSAMINE SYNTHASE"/>
    <property type="match status" value="1"/>
</dbReference>
<dbReference type="Proteomes" id="UP001172082">
    <property type="component" value="Unassembled WGS sequence"/>
</dbReference>
<dbReference type="PANTHER" id="PTHR43630">
    <property type="entry name" value="POLY-BETA-1,6-N-ACETYL-D-GLUCOSAMINE SYNTHASE"/>
    <property type="match status" value="1"/>
</dbReference>
<dbReference type="InterPro" id="IPR029044">
    <property type="entry name" value="Nucleotide-diphossugar_trans"/>
</dbReference>
<keyword evidence="3 6" id="KW-0808">Transferase</keyword>
<dbReference type="RefSeq" id="WP_346752945.1">
    <property type="nucleotide sequence ID" value="NZ_JAUJEA010000005.1"/>
</dbReference>
<protein>
    <submittedName>
        <fullName evidence="6">Glycosyltransferase</fullName>
        <ecNumber evidence="6">2.4.-.-</ecNumber>
    </submittedName>
</protein>
<evidence type="ECO:0000256" key="2">
    <source>
        <dbReference type="ARBA" id="ARBA00022676"/>
    </source>
</evidence>
<evidence type="ECO:0000256" key="3">
    <source>
        <dbReference type="ARBA" id="ARBA00022679"/>
    </source>
</evidence>
<organism evidence="6 7">
    <name type="scientific">Splendidivirga corallicola</name>
    <dbReference type="NCBI Taxonomy" id="3051826"/>
    <lineage>
        <taxon>Bacteria</taxon>
        <taxon>Pseudomonadati</taxon>
        <taxon>Bacteroidota</taxon>
        <taxon>Cytophagia</taxon>
        <taxon>Cytophagales</taxon>
        <taxon>Splendidivirgaceae</taxon>
        <taxon>Splendidivirga</taxon>
    </lineage>
</organism>
<keyword evidence="4" id="KW-0812">Transmembrane</keyword>
<dbReference type="InterPro" id="IPR001173">
    <property type="entry name" value="Glyco_trans_2-like"/>
</dbReference>
<accession>A0ABT8KQ94</accession>
<keyword evidence="4" id="KW-1133">Transmembrane helix</keyword>
<dbReference type="Pfam" id="PF00535">
    <property type="entry name" value="Glycos_transf_2"/>
    <property type="match status" value="1"/>
</dbReference>
<dbReference type="GO" id="GO:0016757">
    <property type="term" value="F:glycosyltransferase activity"/>
    <property type="evidence" value="ECO:0007669"/>
    <property type="project" value="UniProtKB-KW"/>
</dbReference>
<evidence type="ECO:0000256" key="1">
    <source>
        <dbReference type="ARBA" id="ARBA00006739"/>
    </source>
</evidence>
<feature type="transmembrane region" description="Helical" evidence="4">
    <location>
        <begin position="6"/>
        <end position="27"/>
    </location>
</feature>
<dbReference type="SUPFAM" id="SSF53448">
    <property type="entry name" value="Nucleotide-diphospho-sugar transferases"/>
    <property type="match status" value="1"/>
</dbReference>
<reference evidence="6" key="1">
    <citation type="submission" date="2023-06" db="EMBL/GenBank/DDBJ databases">
        <title>Genomic of Parafulvivirga corallium.</title>
        <authorList>
            <person name="Wang G."/>
        </authorList>
    </citation>
    <scope>NUCLEOTIDE SEQUENCE</scope>
    <source>
        <strain evidence="6">BMA10</strain>
    </source>
</reference>
<evidence type="ECO:0000313" key="6">
    <source>
        <dbReference type="EMBL" id="MDN5202926.1"/>
    </source>
</evidence>
<dbReference type="EC" id="2.4.-.-" evidence="6"/>
<dbReference type="Gene3D" id="3.90.550.10">
    <property type="entry name" value="Spore Coat Polysaccharide Biosynthesis Protein SpsA, Chain A"/>
    <property type="match status" value="1"/>
</dbReference>
<feature type="domain" description="Glycosyltransferase 2-like" evidence="5">
    <location>
        <begin position="44"/>
        <end position="182"/>
    </location>
</feature>
<proteinExistence type="inferred from homology"/>